<dbReference type="EMBL" id="JQ256788">
    <property type="protein sequence ID" value="AFI78676.1"/>
    <property type="molecule type" value="Genomic_DNA"/>
</dbReference>
<dbReference type="AlphaFoldDB" id="I1X5A1"/>
<organism evidence="1">
    <name type="scientific">uncultured bacterium ws085G8</name>
    <dbReference type="NCBI Taxonomy" id="1131825"/>
    <lineage>
        <taxon>Bacteria</taxon>
        <taxon>environmental samples</taxon>
    </lineage>
</organism>
<protein>
    <recommendedName>
        <fullName evidence="2">Sulfur relay protein DsrC</fullName>
    </recommendedName>
</protein>
<evidence type="ECO:0008006" key="2">
    <source>
        <dbReference type="Google" id="ProtNLM"/>
    </source>
</evidence>
<evidence type="ECO:0000313" key="1">
    <source>
        <dbReference type="EMBL" id="AFI78676.1"/>
    </source>
</evidence>
<accession>I1X5A1</accession>
<proteinExistence type="predicted"/>
<name>I1X5A1_9BACT</name>
<sequence>MKAIEVNLSDIIIQHPEVDSFPQLLEKVRAMTSEHMLYLNFDVKPDYRDTPRNWQWKLEAAFGDGGK</sequence>
<reference evidence="1" key="1">
    <citation type="journal article" date="2012" name="ISME J.">
        <title>Roseobacter clade bacteria are abundant in coastal sediments and encode a novel combination of sulfur oxidation genes.</title>
        <authorList>
            <person name="Lenk S."/>
            <person name="Moraru C."/>
            <person name="Hahnke S."/>
            <person name="Arnds J."/>
            <person name="Richter M."/>
            <person name="Kube M."/>
            <person name="Reinhardt R."/>
            <person name="Brinkhoff T."/>
            <person name="Harder J."/>
            <person name="Amann R."/>
            <person name="Mussmann M."/>
        </authorList>
    </citation>
    <scope>NUCLEOTIDE SEQUENCE</scope>
</reference>
<gene>
    <name evidence="1" type="ORF">ws085G8_0006</name>
</gene>